<keyword evidence="3" id="KW-1185">Reference proteome</keyword>
<evidence type="ECO:0008006" key="4">
    <source>
        <dbReference type="Google" id="ProtNLM"/>
    </source>
</evidence>
<comment type="caution">
    <text evidence="2">The sequence shown here is derived from an EMBL/GenBank/DDBJ whole genome shotgun (WGS) entry which is preliminary data.</text>
</comment>
<dbReference type="EMBL" id="QBKA01000002">
    <property type="protein sequence ID" value="RDC59276.1"/>
    <property type="molecule type" value="Genomic_DNA"/>
</dbReference>
<dbReference type="AlphaFoldDB" id="A0A369Q7X0"/>
<feature type="chain" id="PRO_5016944775" description="Haem-binding uptake Tiki superfamily ChaN domain-containing protein" evidence="1">
    <location>
        <begin position="22"/>
        <end position="355"/>
    </location>
</feature>
<dbReference type="Proteomes" id="UP000253727">
    <property type="component" value="Unassembled WGS sequence"/>
</dbReference>
<name>A0A369Q7X0_9SPHN</name>
<accession>A0A369Q7X0</accession>
<evidence type="ECO:0000313" key="2">
    <source>
        <dbReference type="EMBL" id="RDC59276.1"/>
    </source>
</evidence>
<keyword evidence="1" id="KW-0732">Signal</keyword>
<evidence type="ECO:0000313" key="3">
    <source>
        <dbReference type="Proteomes" id="UP000253727"/>
    </source>
</evidence>
<dbReference type="InterPro" id="IPR043749">
    <property type="entry name" value="DUF5694"/>
</dbReference>
<dbReference type="Pfam" id="PF18950">
    <property type="entry name" value="DUF5694"/>
    <property type="match status" value="1"/>
</dbReference>
<sequence>MKHLRVMCALFAAVSTGPVYAQVPAIDLRGVDEVLTVEPTQVMVLGSAHLTAIDGLEPRHIEPLLDRLARYDPTVITIEGMPGETCEMMRTYPSEYSAAIENYCQDPAPFRAESGLDAAEAAARVRTMLWEWSERPEPNERRQLAAAFLAAGEPYSALVQWWRLDESERRIGDGLGLASVAFLEKRSASMNESSQIAARLAARLGLEQVFTADDHSSDRVLAPYGDALWARMGAIWATNDPASKEGYVQSGKDIAAGNIFAAYRFYNSPETQRAAIDNDFRKAMNDSEGTQYGRAYNSWYQVRNLRMVSHIVAAGATKPGGRVLSVVGASHKPYFESYLDLMHDIELISTDTILN</sequence>
<feature type="signal peptide" evidence="1">
    <location>
        <begin position="1"/>
        <end position="21"/>
    </location>
</feature>
<proteinExistence type="predicted"/>
<reference evidence="2 3" key="1">
    <citation type="submission" date="2018-04" db="EMBL/GenBank/DDBJ databases">
        <title>Altererythrobacter sp. HME9302 genome sequencing and assembly.</title>
        <authorList>
            <person name="Kang H."/>
            <person name="Kim H."/>
            <person name="Joh K."/>
        </authorList>
    </citation>
    <scope>NUCLEOTIDE SEQUENCE [LARGE SCALE GENOMIC DNA]</scope>
    <source>
        <strain evidence="2 3">HME9302</strain>
    </source>
</reference>
<gene>
    <name evidence="2" type="ORF">HME9302_00463</name>
</gene>
<evidence type="ECO:0000256" key="1">
    <source>
        <dbReference type="SAM" id="SignalP"/>
    </source>
</evidence>
<protein>
    <recommendedName>
        <fullName evidence="4">Haem-binding uptake Tiki superfamily ChaN domain-containing protein</fullName>
    </recommendedName>
</protein>
<organism evidence="2 3">
    <name type="scientific">Alteripontixanthobacter maritimus</name>
    <dbReference type="NCBI Taxonomy" id="2161824"/>
    <lineage>
        <taxon>Bacteria</taxon>
        <taxon>Pseudomonadati</taxon>
        <taxon>Pseudomonadota</taxon>
        <taxon>Alphaproteobacteria</taxon>
        <taxon>Sphingomonadales</taxon>
        <taxon>Erythrobacteraceae</taxon>
        <taxon>Alteripontixanthobacter</taxon>
    </lineage>
</organism>